<dbReference type="CDD" id="cd06141">
    <property type="entry name" value="WRN_exo"/>
    <property type="match status" value="1"/>
</dbReference>
<dbReference type="PANTHER" id="PTHR13620:SF105">
    <property type="entry name" value="OS01G0737700 PROTEIN"/>
    <property type="match status" value="1"/>
</dbReference>
<protein>
    <submittedName>
        <fullName evidence="5">Polynucleotidyl transferase- ribonuclease H-like superfamily protein</fullName>
    </submittedName>
</protein>
<dbReference type="InterPro" id="IPR051132">
    <property type="entry name" value="3-5_Exonuclease_domain"/>
</dbReference>
<dbReference type="GO" id="GO:0008408">
    <property type="term" value="F:3'-5' exonuclease activity"/>
    <property type="evidence" value="ECO:0007669"/>
    <property type="project" value="InterPro"/>
</dbReference>
<dbReference type="EMBL" id="CACSLK010030184">
    <property type="protein sequence ID" value="CAA0837398.1"/>
    <property type="molecule type" value="Genomic_DNA"/>
</dbReference>
<evidence type="ECO:0000256" key="1">
    <source>
        <dbReference type="ARBA" id="ARBA00022722"/>
    </source>
</evidence>
<feature type="compositionally biased region" description="Basic and acidic residues" evidence="3">
    <location>
        <begin position="11"/>
        <end position="20"/>
    </location>
</feature>
<evidence type="ECO:0000259" key="4">
    <source>
        <dbReference type="Pfam" id="PF01612"/>
    </source>
</evidence>
<evidence type="ECO:0000313" key="6">
    <source>
        <dbReference type="Proteomes" id="UP001153555"/>
    </source>
</evidence>
<feature type="domain" description="3'-5' exonuclease" evidence="4">
    <location>
        <begin position="66"/>
        <end position="213"/>
    </location>
</feature>
<dbReference type="GO" id="GO:0016740">
    <property type="term" value="F:transferase activity"/>
    <property type="evidence" value="ECO:0007669"/>
    <property type="project" value="UniProtKB-KW"/>
</dbReference>
<evidence type="ECO:0000256" key="2">
    <source>
        <dbReference type="ARBA" id="ARBA00022801"/>
    </source>
</evidence>
<reference evidence="5" key="1">
    <citation type="submission" date="2019-12" db="EMBL/GenBank/DDBJ databases">
        <authorList>
            <person name="Scholes J."/>
        </authorList>
    </citation>
    <scope>NUCLEOTIDE SEQUENCE</scope>
</reference>
<dbReference type="InterPro" id="IPR002562">
    <property type="entry name" value="3'-5'_exonuclease_dom"/>
</dbReference>
<keyword evidence="2" id="KW-0378">Hydrolase</keyword>
<gene>
    <name evidence="5" type="ORF">SHERM_04369</name>
</gene>
<dbReference type="Pfam" id="PF01612">
    <property type="entry name" value="DNA_pol_A_exo1"/>
    <property type="match status" value="1"/>
</dbReference>
<evidence type="ECO:0000313" key="5">
    <source>
        <dbReference type="EMBL" id="CAA0837398.1"/>
    </source>
</evidence>
<evidence type="ECO:0000256" key="3">
    <source>
        <dbReference type="SAM" id="MobiDB-lite"/>
    </source>
</evidence>
<accession>A0A9N7NT07</accession>
<keyword evidence="5" id="KW-0808">Transferase</keyword>
<dbReference type="OrthoDB" id="1920326at2759"/>
<dbReference type="Proteomes" id="UP001153555">
    <property type="component" value="Unassembled WGS sequence"/>
</dbReference>
<dbReference type="GO" id="GO:0005737">
    <property type="term" value="C:cytoplasm"/>
    <property type="evidence" value="ECO:0007669"/>
    <property type="project" value="TreeGrafter"/>
</dbReference>
<keyword evidence="6" id="KW-1185">Reference proteome</keyword>
<dbReference type="InterPro" id="IPR012337">
    <property type="entry name" value="RNaseH-like_sf"/>
</dbReference>
<dbReference type="GO" id="GO:0006139">
    <property type="term" value="P:nucleobase-containing compound metabolic process"/>
    <property type="evidence" value="ECO:0007669"/>
    <property type="project" value="InterPro"/>
</dbReference>
<dbReference type="GO" id="GO:0005634">
    <property type="term" value="C:nucleus"/>
    <property type="evidence" value="ECO:0007669"/>
    <property type="project" value="TreeGrafter"/>
</dbReference>
<proteinExistence type="predicted"/>
<dbReference type="GO" id="GO:0003676">
    <property type="term" value="F:nucleic acid binding"/>
    <property type="evidence" value="ECO:0007669"/>
    <property type="project" value="InterPro"/>
</dbReference>
<organism evidence="5 6">
    <name type="scientific">Striga hermonthica</name>
    <name type="common">Purple witchweed</name>
    <name type="synonym">Buchnera hermonthica</name>
    <dbReference type="NCBI Taxonomy" id="68872"/>
    <lineage>
        <taxon>Eukaryota</taxon>
        <taxon>Viridiplantae</taxon>
        <taxon>Streptophyta</taxon>
        <taxon>Embryophyta</taxon>
        <taxon>Tracheophyta</taxon>
        <taxon>Spermatophyta</taxon>
        <taxon>Magnoliopsida</taxon>
        <taxon>eudicotyledons</taxon>
        <taxon>Gunneridae</taxon>
        <taxon>Pentapetalae</taxon>
        <taxon>asterids</taxon>
        <taxon>lamiids</taxon>
        <taxon>Lamiales</taxon>
        <taxon>Orobanchaceae</taxon>
        <taxon>Buchnereae</taxon>
        <taxon>Striga</taxon>
    </lineage>
</organism>
<feature type="region of interest" description="Disordered" evidence="3">
    <location>
        <begin position="1"/>
        <end position="20"/>
    </location>
</feature>
<dbReference type="Gene3D" id="3.30.420.10">
    <property type="entry name" value="Ribonuclease H-like superfamily/Ribonuclease H"/>
    <property type="match status" value="1"/>
</dbReference>
<dbReference type="InterPro" id="IPR036397">
    <property type="entry name" value="RNaseH_sf"/>
</dbReference>
<comment type="caution">
    <text evidence="5">The sequence shown here is derived from an EMBL/GenBank/DDBJ whole genome shotgun (WGS) entry which is preliminary data.</text>
</comment>
<keyword evidence="1" id="KW-0540">Nuclease</keyword>
<dbReference type="PANTHER" id="PTHR13620">
    <property type="entry name" value="3-5 EXONUCLEASE"/>
    <property type="match status" value="1"/>
</dbReference>
<name>A0A9N7NT07_STRHE</name>
<sequence>MTTHSAPTIVRRSEKPDEMTTQHQLSSGVFNVAFFNDVIQTTVTNDPAMASRWISGVTSLYGRRRMVGLDVEWRPNSPNRPDNPAAILQISVGRLCLIYQLIHSPYFPRHLAQFLSFYGHDFVGVGVKSDLEKLRRDHRMGYTATPVDLRGLAADVYGSTNLKKAGLQELARTVLGTKMEKPKAVTMSRWDNRCLSPEQVRYASVDAFVSFQIGRVLYARAGF</sequence>
<dbReference type="SUPFAM" id="SSF53098">
    <property type="entry name" value="Ribonuclease H-like"/>
    <property type="match status" value="1"/>
</dbReference>
<dbReference type="FunFam" id="3.30.420.10:FF:000054">
    <property type="entry name" value="Werner Syndrome-like exonuclease"/>
    <property type="match status" value="1"/>
</dbReference>
<dbReference type="AlphaFoldDB" id="A0A9N7NT07"/>